<organism evidence="11 12">
    <name type="scientific">Lachancea lanzarotensis</name>
    <dbReference type="NCBI Taxonomy" id="1245769"/>
    <lineage>
        <taxon>Eukaryota</taxon>
        <taxon>Fungi</taxon>
        <taxon>Dikarya</taxon>
        <taxon>Ascomycota</taxon>
        <taxon>Saccharomycotina</taxon>
        <taxon>Saccharomycetes</taxon>
        <taxon>Saccharomycetales</taxon>
        <taxon>Saccharomycetaceae</taxon>
        <taxon>Lachancea</taxon>
    </lineage>
</organism>
<feature type="transmembrane region" description="Helical" evidence="10">
    <location>
        <begin position="110"/>
        <end position="130"/>
    </location>
</feature>
<dbReference type="GeneID" id="34686580"/>
<evidence type="ECO:0000256" key="1">
    <source>
        <dbReference type="ARBA" id="ARBA00004477"/>
    </source>
</evidence>
<keyword evidence="6 10" id="KW-1133">Transmembrane helix</keyword>
<feature type="transmembrane region" description="Helical" evidence="10">
    <location>
        <begin position="21"/>
        <end position="38"/>
    </location>
</feature>
<feature type="transmembrane region" description="Helical" evidence="10">
    <location>
        <begin position="362"/>
        <end position="387"/>
    </location>
</feature>
<feature type="transmembrane region" description="Helical" evidence="10">
    <location>
        <begin position="531"/>
        <end position="547"/>
    </location>
</feature>
<dbReference type="RefSeq" id="XP_022629311.1">
    <property type="nucleotide sequence ID" value="XM_022771401.1"/>
</dbReference>
<keyword evidence="5 10" id="KW-0256">Endoplasmic reticulum</keyword>
<feature type="transmembrane region" description="Helical" evidence="10">
    <location>
        <begin position="431"/>
        <end position="450"/>
    </location>
</feature>
<dbReference type="PANTHER" id="PTHR13117:SF5">
    <property type="entry name" value="PROTEIN RFT1 HOMOLOG"/>
    <property type="match status" value="1"/>
</dbReference>
<dbReference type="EMBL" id="LN736366">
    <property type="protein sequence ID" value="CEP63090.1"/>
    <property type="molecule type" value="Genomic_DNA"/>
</dbReference>
<keyword evidence="4 10" id="KW-0812">Transmembrane</keyword>
<dbReference type="Pfam" id="PF04506">
    <property type="entry name" value="Rft-1"/>
    <property type="match status" value="1"/>
</dbReference>
<name>A0A0C7N997_9SACH</name>
<evidence type="ECO:0000256" key="2">
    <source>
        <dbReference type="ARBA" id="ARBA00004922"/>
    </source>
</evidence>
<evidence type="ECO:0000256" key="9">
    <source>
        <dbReference type="ARBA" id="ARBA00045912"/>
    </source>
</evidence>
<dbReference type="GO" id="GO:0006488">
    <property type="term" value="P:dolichol-linked oligosaccharide biosynthetic process"/>
    <property type="evidence" value="ECO:0007669"/>
    <property type="project" value="InterPro"/>
</dbReference>
<evidence type="ECO:0000256" key="4">
    <source>
        <dbReference type="ARBA" id="ARBA00022692"/>
    </source>
</evidence>
<feature type="transmembrane region" description="Helical" evidence="10">
    <location>
        <begin position="142"/>
        <end position="167"/>
    </location>
</feature>
<comment type="subcellular location">
    <subcellularLocation>
        <location evidence="1 10">Endoplasmic reticulum membrane</location>
        <topology evidence="1 10">Multi-pass membrane protein</topology>
    </subcellularLocation>
</comment>
<dbReference type="GO" id="GO:0034202">
    <property type="term" value="F:glycolipid floppase activity"/>
    <property type="evidence" value="ECO:0007669"/>
    <property type="project" value="EnsemblFungi"/>
</dbReference>
<feature type="transmembrane region" description="Helical" evidence="10">
    <location>
        <begin position="504"/>
        <end position="525"/>
    </location>
</feature>
<evidence type="ECO:0000256" key="10">
    <source>
        <dbReference type="RuleBase" id="RU365067"/>
    </source>
</evidence>
<keyword evidence="7 10" id="KW-0472">Membrane</keyword>
<evidence type="ECO:0000256" key="5">
    <source>
        <dbReference type="ARBA" id="ARBA00022824"/>
    </source>
</evidence>
<feature type="transmembrane region" description="Helical" evidence="10">
    <location>
        <begin position="179"/>
        <end position="198"/>
    </location>
</feature>
<reference evidence="11 12" key="1">
    <citation type="submission" date="2014-12" db="EMBL/GenBank/DDBJ databases">
        <authorList>
            <person name="Neuveglise Cecile"/>
        </authorList>
    </citation>
    <scope>NUCLEOTIDE SEQUENCE [LARGE SCALE GENOMIC DNA]</scope>
    <source>
        <strain evidence="11 12">CBS 12615</strain>
    </source>
</reference>
<dbReference type="AlphaFoldDB" id="A0A0C7N997"/>
<dbReference type="GO" id="GO:0005789">
    <property type="term" value="C:endoplasmic reticulum membrane"/>
    <property type="evidence" value="ECO:0007669"/>
    <property type="project" value="UniProtKB-SubCell"/>
</dbReference>
<keyword evidence="12" id="KW-1185">Reference proteome</keyword>
<sequence length="567" mass="64241">MVKQSEGSGTQSILQKSTEGVTLLMFTQLFGKVVTFLLNTLLVRYLSPKVFGINAFLEFLLSTTLFFSREAVRLSALRIKSPASLHANASDDDAQPEDADKAVLQTAINFAYISMLIGLPLSLVLIGWQYSNLNEYFVSLPYFKLAIVIIWLSILLELCSEPFFIVNQLMLNYKVRSRFESAGVLAACVANFAIVYVYENKINGSGATLHETTKQEGIAIFAFAVSKLAHSTVLLCGYSYDYFTRLSKENKFRVWPTKIQLSSKTQPFYFQNDILQHFRKVYLQLCFKHLLTEGDKLIINSMCTVEEQGIYSLLSNYGSLLTRLIFAPIEESLRLFLARLLSVTTSKNVKLSMEVLVNLTKFYLYLSLLIVVFGPVNSPFLLQFLIGSKWSSTSVLDTIRIYCLYLPFLSINGIFEAFFQSVATGEDILRHSYFMMGFSCVFLASCWVSIGQYKMSLEGLIVSNIMNMILRIAFCGWFIGSFYKNLHADSNMHNSSFLLNFRNFKIVSIVAGLIACCNFCIFGVVENFQQFFLNLAMALILLALIIYKEKDSLKAYLMQNKNDTKDV</sequence>
<dbReference type="PANTHER" id="PTHR13117">
    <property type="entry name" value="ENDOPLASMIC RETICULUM MULTISPAN TRANSMEMBRANE PROTEIN-RELATED"/>
    <property type="match status" value="1"/>
</dbReference>
<evidence type="ECO:0000313" key="11">
    <source>
        <dbReference type="EMBL" id="CEP63090.1"/>
    </source>
</evidence>
<evidence type="ECO:0000256" key="3">
    <source>
        <dbReference type="ARBA" id="ARBA00010288"/>
    </source>
</evidence>
<gene>
    <name evidence="11" type="ORF">LALA0_S07e02168g</name>
</gene>
<accession>A0A0C7N997</accession>
<evidence type="ECO:0000256" key="7">
    <source>
        <dbReference type="ARBA" id="ARBA00023136"/>
    </source>
</evidence>
<evidence type="ECO:0000256" key="8">
    <source>
        <dbReference type="ARBA" id="ARBA00044793"/>
    </source>
</evidence>
<feature type="transmembrane region" description="Helical" evidence="10">
    <location>
        <begin position="399"/>
        <end position="419"/>
    </location>
</feature>
<comment type="pathway">
    <text evidence="2">Protein modification; protein glycosylation.</text>
</comment>
<proteinExistence type="inferred from homology"/>
<dbReference type="OrthoDB" id="9979195at2759"/>
<dbReference type="Proteomes" id="UP000054304">
    <property type="component" value="Unassembled WGS sequence"/>
</dbReference>
<evidence type="ECO:0000256" key="6">
    <source>
        <dbReference type="ARBA" id="ARBA00022989"/>
    </source>
</evidence>
<evidence type="ECO:0000313" key="12">
    <source>
        <dbReference type="Proteomes" id="UP000054304"/>
    </source>
</evidence>
<dbReference type="HOGENOM" id="CLU_023360_3_0_1"/>
<dbReference type="InterPro" id="IPR007594">
    <property type="entry name" value="RFT1"/>
</dbReference>
<keyword evidence="10" id="KW-0813">Transport</keyword>
<comment type="function">
    <text evidence="9 10">Intramembrane glycolipid transporter that operates in the biosynthetic pathway of dolichol-linked oligosaccharides, the glycan precursors employed in protein asparagine (N)-glycosylation. The sequential addition of sugars to dolichol pyrophosphate produces dolichol-linked oligosaccharides containing fourteen sugars, including two GlcNAcs, nine mannoses and three glucoses. Once assembled, the oligosaccharide is transferred from the lipid to nascent proteins by oligosaccharyltransferases. The assembly of dolichol-linked oligosaccharides begins on the cytosolic side of the endoplasmic reticulum membrane and finishes in its lumen. RFT1 could mediate the translocation of the cytosolically oriented intermediate DolPP-GlcNAc2Man5, produced by ALG11, into the ER lumen where dolichol-linked oligosaccharides assembly continues. However, the intramembrane lipid transporter activity could not be confirmed in vitro.</text>
</comment>
<feature type="transmembrane region" description="Helical" evidence="10">
    <location>
        <begin position="218"/>
        <end position="243"/>
    </location>
</feature>
<comment type="similarity">
    <text evidence="3 10">Belongs to the RFT1 family.</text>
</comment>
<protein>
    <recommendedName>
        <fullName evidence="8 10">Man(5)GlcNAc(2)-PP-dolichol translocation protein RFT1</fullName>
    </recommendedName>
</protein>
<dbReference type="STRING" id="1245769.A0A0C7N997"/>
<feature type="transmembrane region" description="Helical" evidence="10">
    <location>
        <begin position="462"/>
        <end position="483"/>
    </location>
</feature>